<proteinExistence type="predicted"/>
<sequence length="179" mass="20018">MSRIFFQLFLIFLLVAAMFGTANAQSDATSRNGTPPKEDLPTGIQESLAKQRIEREKKDYAELLARGEEAVKLSGELEKSFLENNQISSTDQKKLDRLEKLVKKIRNELGGDDDDKTAELDGKPLSVGNALKTLQNNTVKLVDELRKTTRYSVSVVAVESSNLLLKVVRFLRFGKEDGK</sequence>
<dbReference type="AlphaFoldDB" id="A0A6J4PA44"/>
<organism evidence="4">
    <name type="scientific">uncultured Pyrinomonadaceae bacterium</name>
    <dbReference type="NCBI Taxonomy" id="2283094"/>
    <lineage>
        <taxon>Bacteria</taxon>
        <taxon>Pseudomonadati</taxon>
        <taxon>Acidobacteriota</taxon>
        <taxon>Blastocatellia</taxon>
        <taxon>Blastocatellales</taxon>
        <taxon>Pyrinomonadaceae</taxon>
        <taxon>environmental samples</taxon>
    </lineage>
</organism>
<protein>
    <submittedName>
        <fullName evidence="4">Uncharacterized protein</fullName>
    </submittedName>
</protein>
<feature type="signal peptide" evidence="3">
    <location>
        <begin position="1"/>
        <end position="24"/>
    </location>
</feature>
<accession>A0A6J4PA44</accession>
<keyword evidence="3" id="KW-0732">Signal</keyword>
<feature type="region of interest" description="Disordered" evidence="2">
    <location>
        <begin position="25"/>
        <end position="44"/>
    </location>
</feature>
<dbReference type="EMBL" id="CADCUR010000193">
    <property type="protein sequence ID" value="CAA9408801.1"/>
    <property type="molecule type" value="Genomic_DNA"/>
</dbReference>
<feature type="coiled-coil region" evidence="1">
    <location>
        <begin position="50"/>
        <end position="108"/>
    </location>
</feature>
<feature type="chain" id="PRO_5026672804" evidence="3">
    <location>
        <begin position="25"/>
        <end position="179"/>
    </location>
</feature>
<gene>
    <name evidence="4" type="ORF">AVDCRST_MAG74-2148</name>
</gene>
<reference evidence="4" key="1">
    <citation type="submission" date="2020-02" db="EMBL/GenBank/DDBJ databases">
        <authorList>
            <person name="Meier V. D."/>
        </authorList>
    </citation>
    <scope>NUCLEOTIDE SEQUENCE</scope>
    <source>
        <strain evidence="4">AVDCRST_MAG74</strain>
    </source>
</reference>
<evidence type="ECO:0000256" key="3">
    <source>
        <dbReference type="SAM" id="SignalP"/>
    </source>
</evidence>
<name>A0A6J4PA44_9BACT</name>
<evidence type="ECO:0000256" key="1">
    <source>
        <dbReference type="SAM" id="Coils"/>
    </source>
</evidence>
<evidence type="ECO:0000313" key="4">
    <source>
        <dbReference type="EMBL" id="CAA9408801.1"/>
    </source>
</evidence>
<keyword evidence="1" id="KW-0175">Coiled coil</keyword>
<evidence type="ECO:0000256" key="2">
    <source>
        <dbReference type="SAM" id="MobiDB-lite"/>
    </source>
</evidence>